<sequence length="293" mass="34321">MNLAQKDFCICTYVAGNTYRSLAKNLIGDLAKYAPEIPFMIYTDKPEEFQKYNNVLVFGHKRKGVLYYHERRFAIQKALSMFKSCMYIDSDVRICAPIPQREWLPGITARSCTNMIKHFQERINKTNPPSVSAVKKFEFFQKMAKKLDVDLETEKVTWINEFLFVVTRDSGKETEFLKNWEKIALYAEVNGLHKHPAYAMGLAATKANFEVRHDVMEGVDFFDDRVEKIRISKGQASSKDKLEYFAAQNKIENPHDSILKKIIKKANKYIEYLYHSMRLKVTAMLSDYNFYYR</sequence>
<evidence type="ECO:0000313" key="1">
    <source>
        <dbReference type="EMBL" id="MBE9215452.1"/>
    </source>
</evidence>
<evidence type="ECO:0000313" key="2">
    <source>
        <dbReference type="Proteomes" id="UP000620559"/>
    </source>
</evidence>
<proteinExistence type="predicted"/>
<dbReference type="Proteomes" id="UP000620559">
    <property type="component" value="Unassembled WGS sequence"/>
</dbReference>
<accession>A0A8J7K3N8</accession>
<name>A0A8J7K3N8_9CYAN</name>
<protein>
    <submittedName>
        <fullName evidence="1">Uncharacterized protein</fullName>
    </submittedName>
</protein>
<comment type="caution">
    <text evidence="1">The sequence shown here is derived from an EMBL/GenBank/DDBJ whole genome shotgun (WGS) entry which is preliminary data.</text>
</comment>
<dbReference type="RefSeq" id="WP_193923533.1">
    <property type="nucleotide sequence ID" value="NZ_JADEWL010000100.1"/>
</dbReference>
<dbReference type="EMBL" id="JADEWL010000100">
    <property type="protein sequence ID" value="MBE9215452.1"/>
    <property type="molecule type" value="Genomic_DNA"/>
</dbReference>
<organism evidence="1 2">
    <name type="scientific">Plectonema cf. radiosum LEGE 06105</name>
    <dbReference type="NCBI Taxonomy" id="945769"/>
    <lineage>
        <taxon>Bacteria</taxon>
        <taxon>Bacillati</taxon>
        <taxon>Cyanobacteriota</taxon>
        <taxon>Cyanophyceae</taxon>
        <taxon>Oscillatoriophycideae</taxon>
        <taxon>Oscillatoriales</taxon>
        <taxon>Microcoleaceae</taxon>
        <taxon>Plectonema</taxon>
    </lineage>
</organism>
<dbReference type="AlphaFoldDB" id="A0A8J7K3N8"/>
<gene>
    <name evidence="1" type="ORF">IQ247_22770</name>
</gene>
<keyword evidence="2" id="KW-1185">Reference proteome</keyword>
<reference evidence="1" key="1">
    <citation type="submission" date="2020-10" db="EMBL/GenBank/DDBJ databases">
        <authorList>
            <person name="Castelo-Branco R."/>
            <person name="Eusebio N."/>
            <person name="Adriana R."/>
            <person name="Vieira A."/>
            <person name="Brugerolle De Fraissinette N."/>
            <person name="Rezende De Castro R."/>
            <person name="Schneider M.P."/>
            <person name="Vasconcelos V."/>
            <person name="Leao P.N."/>
        </authorList>
    </citation>
    <scope>NUCLEOTIDE SEQUENCE</scope>
    <source>
        <strain evidence="1">LEGE 06105</strain>
    </source>
</reference>